<sequence>MLAQGSNLMLLHSFQSFQLYLVERGKRCFDSMLKDHGTIPFYDHCSCMTDLFSRAGRHE</sequence>
<dbReference type="Proteomes" id="UP000657918">
    <property type="component" value="Chromosome 8"/>
</dbReference>
<organism evidence="1 2">
    <name type="scientific">Salix dunnii</name>
    <dbReference type="NCBI Taxonomy" id="1413687"/>
    <lineage>
        <taxon>Eukaryota</taxon>
        <taxon>Viridiplantae</taxon>
        <taxon>Streptophyta</taxon>
        <taxon>Embryophyta</taxon>
        <taxon>Tracheophyta</taxon>
        <taxon>Spermatophyta</taxon>
        <taxon>Magnoliopsida</taxon>
        <taxon>eudicotyledons</taxon>
        <taxon>Gunneridae</taxon>
        <taxon>Pentapetalae</taxon>
        <taxon>rosids</taxon>
        <taxon>fabids</taxon>
        <taxon>Malpighiales</taxon>
        <taxon>Salicaceae</taxon>
        <taxon>Saliceae</taxon>
        <taxon>Salix</taxon>
    </lineage>
</organism>
<protein>
    <submittedName>
        <fullName evidence="1">Uncharacterized protein</fullName>
    </submittedName>
</protein>
<gene>
    <name evidence="1" type="ORF">SADUNF_Sadunf08G0091500</name>
</gene>
<dbReference type="AlphaFoldDB" id="A0A835K1Z3"/>
<keyword evidence="2" id="KW-1185">Reference proteome</keyword>
<evidence type="ECO:0000313" key="2">
    <source>
        <dbReference type="Proteomes" id="UP000657918"/>
    </source>
</evidence>
<reference evidence="1 2" key="1">
    <citation type="submission" date="2020-10" db="EMBL/GenBank/DDBJ databases">
        <title>Plant Genome Project.</title>
        <authorList>
            <person name="Zhang R.-G."/>
        </authorList>
    </citation>
    <scope>NUCLEOTIDE SEQUENCE [LARGE SCALE GENOMIC DNA]</scope>
    <source>
        <strain evidence="1">FAFU-HL-1</strain>
        <tissue evidence="1">Leaf</tissue>
    </source>
</reference>
<dbReference type="OrthoDB" id="185373at2759"/>
<evidence type="ECO:0000313" key="1">
    <source>
        <dbReference type="EMBL" id="KAF9677279.1"/>
    </source>
</evidence>
<accession>A0A835K1Z3</accession>
<comment type="caution">
    <text evidence="1">The sequence shown here is derived from an EMBL/GenBank/DDBJ whole genome shotgun (WGS) entry which is preliminary data.</text>
</comment>
<proteinExistence type="predicted"/>
<dbReference type="EMBL" id="JADGMS010000008">
    <property type="protein sequence ID" value="KAF9677279.1"/>
    <property type="molecule type" value="Genomic_DNA"/>
</dbReference>
<name>A0A835K1Z3_9ROSI</name>